<evidence type="ECO:0000256" key="1">
    <source>
        <dbReference type="SAM" id="MobiDB-lite"/>
    </source>
</evidence>
<evidence type="ECO:0000313" key="2">
    <source>
        <dbReference type="EnsemblPlants" id="PGSC0003DMT400086190"/>
    </source>
</evidence>
<proteinExistence type="predicted"/>
<protein>
    <submittedName>
        <fullName evidence="2">Late blight resistance protein</fullName>
    </submittedName>
</protein>
<dbReference type="HOGENOM" id="CLU_2417534_0_0_1"/>
<dbReference type="InParanoid" id="M1DB71"/>
<accession>M1DB71</accession>
<dbReference type="PaxDb" id="4113-PGSC0003DMT400086190"/>
<feature type="region of interest" description="Disordered" evidence="1">
    <location>
        <begin position="1"/>
        <end position="48"/>
    </location>
</feature>
<dbReference type="Gramene" id="PGSC0003DMT400086190">
    <property type="protein sequence ID" value="PGSC0003DMT400086190"/>
    <property type="gene ID" value="PGSC0003DMG400035761"/>
</dbReference>
<reference evidence="2" key="2">
    <citation type="submission" date="2015-06" db="UniProtKB">
        <authorList>
            <consortium name="EnsemblPlants"/>
        </authorList>
    </citation>
    <scope>IDENTIFICATION</scope>
    <source>
        <strain evidence="2">DM1-3 516 R44</strain>
    </source>
</reference>
<keyword evidence="3" id="KW-1185">Reference proteome</keyword>
<dbReference type="AlphaFoldDB" id="M1DB71"/>
<dbReference type="Proteomes" id="UP000011115">
    <property type="component" value="Unassembled WGS sequence"/>
</dbReference>
<feature type="compositionally biased region" description="Basic residues" evidence="1">
    <location>
        <begin position="35"/>
        <end position="46"/>
    </location>
</feature>
<evidence type="ECO:0000313" key="3">
    <source>
        <dbReference type="Proteomes" id="UP000011115"/>
    </source>
</evidence>
<organism evidence="2 3">
    <name type="scientific">Solanum tuberosum</name>
    <name type="common">Potato</name>
    <dbReference type="NCBI Taxonomy" id="4113"/>
    <lineage>
        <taxon>Eukaryota</taxon>
        <taxon>Viridiplantae</taxon>
        <taxon>Streptophyta</taxon>
        <taxon>Embryophyta</taxon>
        <taxon>Tracheophyta</taxon>
        <taxon>Spermatophyta</taxon>
        <taxon>Magnoliopsida</taxon>
        <taxon>eudicotyledons</taxon>
        <taxon>Gunneridae</taxon>
        <taxon>Pentapetalae</taxon>
        <taxon>asterids</taxon>
        <taxon>lamiids</taxon>
        <taxon>Solanales</taxon>
        <taxon>Solanaceae</taxon>
        <taxon>Solanoideae</taxon>
        <taxon>Solaneae</taxon>
        <taxon>Solanum</taxon>
    </lineage>
</organism>
<dbReference type="EnsemblPlants" id="PGSC0003DMT400086190">
    <property type="protein sequence ID" value="PGSC0003DMT400086190"/>
    <property type="gene ID" value="PGSC0003DMG400035761"/>
</dbReference>
<sequence length="92" mass="10561">MKSNACGSPGIFQITSESKGLRVKKRRRREEEEKKKRKRRSSKLPSRKSSGVIPIEVFFQLAYSYIQCTDASWPASYDDADTGTPDQHPVRR</sequence>
<name>M1DB71_SOLTU</name>
<reference evidence="3" key="1">
    <citation type="journal article" date="2011" name="Nature">
        <title>Genome sequence and analysis of the tuber crop potato.</title>
        <authorList>
            <consortium name="The Potato Genome Sequencing Consortium"/>
        </authorList>
    </citation>
    <scope>NUCLEOTIDE SEQUENCE [LARGE SCALE GENOMIC DNA]</scope>
    <source>
        <strain evidence="3">cv. DM1-3 516 R44</strain>
    </source>
</reference>